<feature type="region of interest" description="Disordered" evidence="1">
    <location>
        <begin position="145"/>
        <end position="204"/>
    </location>
</feature>
<gene>
    <name evidence="2" type="ORF">ACFSQJ_06455</name>
</gene>
<proteinExistence type="predicted"/>
<organism evidence="2 3">
    <name type="scientific">Croceitalea marina</name>
    <dbReference type="NCBI Taxonomy" id="1775166"/>
    <lineage>
        <taxon>Bacteria</taxon>
        <taxon>Pseudomonadati</taxon>
        <taxon>Bacteroidota</taxon>
        <taxon>Flavobacteriia</taxon>
        <taxon>Flavobacteriales</taxon>
        <taxon>Flavobacteriaceae</taxon>
        <taxon>Croceitalea</taxon>
    </lineage>
</organism>
<evidence type="ECO:0000313" key="3">
    <source>
        <dbReference type="Proteomes" id="UP001597526"/>
    </source>
</evidence>
<dbReference type="InterPro" id="IPR028974">
    <property type="entry name" value="TSP_type-3_rpt"/>
</dbReference>
<accession>A0ABW5MW28</accession>
<protein>
    <submittedName>
        <fullName evidence="2">DUF4270 domain-containing protein</fullName>
    </submittedName>
</protein>
<dbReference type="PROSITE" id="PS51257">
    <property type="entry name" value="PROKAR_LIPOPROTEIN"/>
    <property type="match status" value="1"/>
</dbReference>
<dbReference type="EMBL" id="JBHULB010000007">
    <property type="protein sequence ID" value="MFD2586563.1"/>
    <property type="molecule type" value="Genomic_DNA"/>
</dbReference>
<comment type="caution">
    <text evidence="2">The sequence shown here is derived from an EMBL/GenBank/DDBJ whole genome shotgun (WGS) entry which is preliminary data.</text>
</comment>
<name>A0ABW5MW28_9FLAO</name>
<evidence type="ECO:0000256" key="1">
    <source>
        <dbReference type="SAM" id="MobiDB-lite"/>
    </source>
</evidence>
<evidence type="ECO:0000313" key="2">
    <source>
        <dbReference type="EMBL" id="MFD2586563.1"/>
    </source>
</evidence>
<reference evidence="3" key="1">
    <citation type="journal article" date="2019" name="Int. J. Syst. Evol. Microbiol.">
        <title>The Global Catalogue of Microorganisms (GCM) 10K type strain sequencing project: providing services to taxonomists for standard genome sequencing and annotation.</title>
        <authorList>
            <consortium name="The Broad Institute Genomics Platform"/>
            <consortium name="The Broad Institute Genome Sequencing Center for Infectious Disease"/>
            <person name="Wu L."/>
            <person name="Ma J."/>
        </authorList>
    </citation>
    <scope>NUCLEOTIDE SEQUENCE [LARGE SCALE GENOMIC DNA]</scope>
    <source>
        <strain evidence="3">KCTC 52368</strain>
    </source>
</reference>
<dbReference type="RefSeq" id="WP_377766137.1">
    <property type="nucleotide sequence ID" value="NZ_JBHULB010000007.1"/>
</dbReference>
<feature type="compositionally biased region" description="Acidic residues" evidence="1">
    <location>
        <begin position="151"/>
        <end position="172"/>
    </location>
</feature>
<feature type="compositionally biased region" description="Acidic residues" evidence="1">
    <location>
        <begin position="192"/>
        <end position="204"/>
    </location>
</feature>
<dbReference type="Gene3D" id="4.10.1080.10">
    <property type="entry name" value="TSP type-3 repeat"/>
    <property type="match status" value="1"/>
</dbReference>
<dbReference type="Proteomes" id="UP001597526">
    <property type="component" value="Unassembled WGS sequence"/>
</dbReference>
<sequence>MSFFGKNLFPAFVGAFLVVLVASCEEELNTIGEGVVAGEPFTTGKAEFDVFAFNKNIEAVQTNRLPIYQLGTYNDPVFGRTEARITAQLRLPINQNTGSTSNFFGDLTQATEDAAETDEVESTILENEQVKEVVLYIPYQLSQAFSRDSDGDGVPDEQEPGGENDPNNDIDGDGLGNNEERVQGSDPFNPDTDGDGINDADDDDFVPNVFPRKFELDSIFSTSVVEDNLVGAQFNLKVERSTFFLRDLDPNSNFEEAQEYFSNQQFSPTFTGELLADTQVTISNEEFISFQDDNPDTEDVDESEVIETRLNPGIRVNLSPEFFQENLIDKEGDSELLSQSNFNDFLRGLHISITPESTDEILLLLDLTQANLTITYEYDNFVAGEDGAQSTTERIERDFVLNFLQVSNNNVTGNAVNTLNNHPYPSEIVSSLDNGENTERIYLKGGAGTIAELLLFDEVDGSSIINEIKENNWIINEASLVFSIDRDAVGNSIEPPRIYLFNAETNQPLYNIATEFNSSDNPLGLFLNYDGIIEKDGELGDTYTVKITEHINNIIVRDSTNAKLALALTSNISIPNVAQAIGAGSVSDINVPIMSTVNPLGTVLFGSNVSPENESKKLKLQIFYTEAN</sequence>
<dbReference type="Pfam" id="PF14092">
    <property type="entry name" value="DUF4270"/>
    <property type="match status" value="1"/>
</dbReference>
<dbReference type="InterPro" id="IPR025366">
    <property type="entry name" value="DUF4270"/>
</dbReference>
<keyword evidence="3" id="KW-1185">Reference proteome</keyword>